<feature type="compositionally biased region" description="Polar residues" evidence="1">
    <location>
        <begin position="604"/>
        <end position="614"/>
    </location>
</feature>
<proteinExistence type="predicted"/>
<dbReference type="Gene3D" id="1.20.930.10">
    <property type="entry name" value="Conserved domain common to transcription factors TFIIS, elongin A, CRSP70"/>
    <property type="match status" value="1"/>
</dbReference>
<feature type="compositionally biased region" description="Basic and acidic residues" evidence="1">
    <location>
        <begin position="225"/>
        <end position="246"/>
    </location>
</feature>
<feature type="region of interest" description="Disordered" evidence="1">
    <location>
        <begin position="1"/>
        <end position="27"/>
    </location>
</feature>
<keyword evidence="3" id="KW-1185">Reference proteome</keyword>
<feature type="compositionally biased region" description="Basic residues" evidence="1">
    <location>
        <begin position="126"/>
        <end position="136"/>
    </location>
</feature>
<protein>
    <recommendedName>
        <fullName evidence="4">TFIIS N-terminal domain-containing protein</fullName>
    </recommendedName>
</protein>
<feature type="compositionally biased region" description="Polar residues" evidence="1">
    <location>
        <begin position="457"/>
        <end position="473"/>
    </location>
</feature>
<feature type="compositionally biased region" description="Low complexity" evidence="1">
    <location>
        <begin position="482"/>
        <end position="494"/>
    </location>
</feature>
<sequence>MASGQASKGTDLRKGNPTSLSINTTNVRGVKTSIPDLISEEENQVEDDEVEVIRLAQHRPYLQQHQRQPIIENKWRRNSGNTASAGTNTGTSIASIGSESASATSAESQQPTGSAAAHAQAPSTKKALRLHNQRQKAKPEREEREIVTWDRNRRRKARVSDDTSSTSSTPSASPAVSPAPSEGNIDSSDRSLSVSVKMATGPDFSGSDPLSHKVIPSEGIPSTKGKKETAESVAKSDDSTRTRESTPGEGDLGSSSVRYRRYVISPAQKHPQKSSASTSVASGATNNMALPELLRRITPLLRGGSISSASSVDSLVELMSNVNEAGGRKIILNALLSTQSSVILGRFIRSEGLGILRQWIDDARNNSDSPQQQEILQAMIRVLKALPFDAKTLKGSLKGAIALIAGDGDRNHAISKSASDLLQKWGDLSEHTGRSPSRSPHRDKSASARKKSGFGGSQHSLETRQSTAAQKISQLPRFKLRSPTTSSQSQLPSPILASTQKDHPVKEEDTQIRHDLSSAPPNRTTASPSRPTTTINFDPLSSQHNKAMEALRKQQKKSKRVQFKDDAELVSIRYFEKYLGDESANADENEHTKESFDNDDSYSHPEQNSTASIDHQSVTRQFIIPDNEAKRLIDGVAWTPPQLLYIVFEPDPEGRIQEIAHGEQSTEKYWQAERESQVQSVTYRNIFDIPASPEEPDPETEKVLPTDLASQTQIPLFSRDADHVSVLLQTLTGVYQLITRSSGHL</sequence>
<accession>A0A9P6MWX0</accession>
<feature type="compositionally biased region" description="Polar residues" evidence="1">
    <location>
        <begin position="184"/>
        <end position="194"/>
    </location>
</feature>
<dbReference type="GO" id="GO:0008157">
    <property type="term" value="F:protein phosphatase 1 binding"/>
    <property type="evidence" value="ECO:0007669"/>
    <property type="project" value="TreeGrafter"/>
</dbReference>
<dbReference type="EMBL" id="JAAAID010000492">
    <property type="protein sequence ID" value="KAG0016890.1"/>
    <property type="molecule type" value="Genomic_DNA"/>
</dbReference>
<feature type="region of interest" description="Disordered" evidence="1">
    <location>
        <begin position="63"/>
        <end position="257"/>
    </location>
</feature>
<gene>
    <name evidence="2" type="ORF">BGZ80_008822</name>
</gene>
<dbReference type="PANTHER" id="PTHR46557:SF1">
    <property type="entry name" value="SERINE_THREONINE-PROTEIN PHOSPHATASE 1 REGULATORY SUBUNIT 10"/>
    <property type="match status" value="1"/>
</dbReference>
<feature type="compositionally biased region" description="Basic and acidic residues" evidence="1">
    <location>
        <begin position="137"/>
        <end position="151"/>
    </location>
</feature>
<dbReference type="InterPro" id="IPR035441">
    <property type="entry name" value="TFIIS/LEDGF_dom_sf"/>
</dbReference>
<comment type="caution">
    <text evidence="2">The sequence shown here is derived from an EMBL/GenBank/DDBJ whole genome shotgun (WGS) entry which is preliminary data.</text>
</comment>
<feature type="compositionally biased region" description="Basic and acidic residues" evidence="1">
    <location>
        <begin position="500"/>
        <end position="516"/>
    </location>
</feature>
<dbReference type="Proteomes" id="UP000703661">
    <property type="component" value="Unassembled WGS sequence"/>
</dbReference>
<evidence type="ECO:0000313" key="2">
    <source>
        <dbReference type="EMBL" id="KAG0016890.1"/>
    </source>
</evidence>
<feature type="region of interest" description="Disordered" evidence="1">
    <location>
        <begin position="428"/>
        <end position="540"/>
    </location>
</feature>
<reference evidence="2" key="1">
    <citation type="journal article" date="2020" name="Fungal Divers.">
        <title>Resolving the Mortierellaceae phylogeny through synthesis of multi-gene phylogenetics and phylogenomics.</title>
        <authorList>
            <person name="Vandepol N."/>
            <person name="Liber J."/>
            <person name="Desiro A."/>
            <person name="Na H."/>
            <person name="Kennedy M."/>
            <person name="Barry K."/>
            <person name="Grigoriev I.V."/>
            <person name="Miller A.N."/>
            <person name="O'Donnell K."/>
            <person name="Stajich J.E."/>
            <person name="Bonito G."/>
        </authorList>
    </citation>
    <scope>NUCLEOTIDE SEQUENCE</scope>
    <source>
        <strain evidence="2">NRRL 2769</strain>
    </source>
</reference>
<organism evidence="2 3">
    <name type="scientific">Entomortierella chlamydospora</name>
    <dbReference type="NCBI Taxonomy" id="101097"/>
    <lineage>
        <taxon>Eukaryota</taxon>
        <taxon>Fungi</taxon>
        <taxon>Fungi incertae sedis</taxon>
        <taxon>Mucoromycota</taxon>
        <taxon>Mortierellomycotina</taxon>
        <taxon>Mortierellomycetes</taxon>
        <taxon>Mortierellales</taxon>
        <taxon>Mortierellaceae</taxon>
        <taxon>Entomortierella</taxon>
    </lineage>
</organism>
<feature type="compositionally biased region" description="Low complexity" evidence="1">
    <location>
        <begin position="78"/>
        <end position="108"/>
    </location>
</feature>
<feature type="compositionally biased region" description="Polar residues" evidence="1">
    <location>
        <begin position="16"/>
        <end position="27"/>
    </location>
</feature>
<evidence type="ECO:0000256" key="1">
    <source>
        <dbReference type="SAM" id="MobiDB-lite"/>
    </source>
</evidence>
<dbReference type="GO" id="GO:0072357">
    <property type="term" value="C:PTW/PP1 phosphatase complex"/>
    <property type="evidence" value="ECO:0007669"/>
    <property type="project" value="TreeGrafter"/>
</dbReference>
<dbReference type="AlphaFoldDB" id="A0A9P6MWX0"/>
<dbReference type="PANTHER" id="PTHR46557">
    <property type="entry name" value="SERINE/THREONINE-PROTEIN PHOSPHATASE 1 REGULATORY SUBUNIT 10-RELATED"/>
    <property type="match status" value="1"/>
</dbReference>
<feature type="compositionally biased region" description="Low complexity" evidence="1">
    <location>
        <begin position="520"/>
        <end position="534"/>
    </location>
</feature>
<evidence type="ECO:0008006" key="4">
    <source>
        <dbReference type="Google" id="ProtNLM"/>
    </source>
</evidence>
<dbReference type="GO" id="GO:0000785">
    <property type="term" value="C:chromatin"/>
    <property type="evidence" value="ECO:0007669"/>
    <property type="project" value="TreeGrafter"/>
</dbReference>
<name>A0A9P6MWX0_9FUNG</name>
<evidence type="ECO:0000313" key="3">
    <source>
        <dbReference type="Proteomes" id="UP000703661"/>
    </source>
</evidence>
<feature type="compositionally biased region" description="Low complexity" evidence="1">
    <location>
        <begin position="162"/>
        <end position="181"/>
    </location>
</feature>
<feature type="region of interest" description="Disordered" evidence="1">
    <location>
        <begin position="583"/>
        <end position="614"/>
    </location>
</feature>